<gene>
    <name evidence="5" type="ORF">ABB37_03675</name>
</gene>
<dbReference type="CDD" id="cd16454">
    <property type="entry name" value="RING-H2_PA-TM-RING"/>
    <property type="match status" value="1"/>
</dbReference>
<feature type="compositionally biased region" description="Low complexity" evidence="2">
    <location>
        <begin position="378"/>
        <end position="387"/>
    </location>
</feature>
<reference evidence="5 6" key="1">
    <citation type="submission" date="2015-07" db="EMBL/GenBank/DDBJ databases">
        <title>High-quality genome of monoxenous trypanosomatid Leptomonas pyrrhocoris.</title>
        <authorList>
            <person name="Flegontov P."/>
            <person name="Butenko A."/>
            <person name="Firsov S."/>
            <person name="Vlcek C."/>
            <person name="Logacheva M.D."/>
            <person name="Field M."/>
            <person name="Filatov D."/>
            <person name="Flegontova O."/>
            <person name="Gerasimov E."/>
            <person name="Jackson A.P."/>
            <person name="Kelly S."/>
            <person name="Opperdoes F."/>
            <person name="O'Reilly A."/>
            <person name="Votypka J."/>
            <person name="Yurchenko V."/>
            <person name="Lukes J."/>
        </authorList>
    </citation>
    <scope>NUCLEOTIDE SEQUENCE [LARGE SCALE GENOMIC DNA]</scope>
    <source>
        <strain evidence="5">H10</strain>
    </source>
</reference>
<feature type="domain" description="RING-type" evidence="4">
    <location>
        <begin position="304"/>
        <end position="345"/>
    </location>
</feature>
<protein>
    <submittedName>
        <fullName evidence="5">Putative zinc finger protein</fullName>
    </submittedName>
</protein>
<keyword evidence="1" id="KW-0863">Zinc-finger</keyword>
<dbReference type="AlphaFoldDB" id="A0A0N0DW36"/>
<dbReference type="PANTHER" id="PTHR46359">
    <property type="entry name" value="GEO07743P1"/>
    <property type="match status" value="1"/>
</dbReference>
<keyword evidence="3" id="KW-1133">Transmembrane helix</keyword>
<evidence type="ECO:0000256" key="3">
    <source>
        <dbReference type="SAM" id="Phobius"/>
    </source>
</evidence>
<comment type="caution">
    <text evidence="5">The sequence shown here is derived from an EMBL/GenBank/DDBJ whole genome shotgun (WGS) entry which is preliminary data.</text>
</comment>
<evidence type="ECO:0000259" key="4">
    <source>
        <dbReference type="PROSITE" id="PS50089"/>
    </source>
</evidence>
<evidence type="ECO:0000313" key="5">
    <source>
        <dbReference type="EMBL" id="KPA81261.1"/>
    </source>
</evidence>
<dbReference type="InterPro" id="IPR013083">
    <property type="entry name" value="Znf_RING/FYVE/PHD"/>
</dbReference>
<dbReference type="GeneID" id="26903966"/>
<keyword evidence="1" id="KW-0479">Metal-binding</keyword>
<proteinExistence type="predicted"/>
<dbReference type="Pfam" id="PF13639">
    <property type="entry name" value="zf-RING_2"/>
    <property type="match status" value="1"/>
</dbReference>
<dbReference type="PROSITE" id="PS50089">
    <property type="entry name" value="ZF_RING_2"/>
    <property type="match status" value="1"/>
</dbReference>
<feature type="region of interest" description="Disordered" evidence="2">
    <location>
        <begin position="454"/>
        <end position="553"/>
    </location>
</feature>
<dbReference type="SUPFAM" id="SSF57850">
    <property type="entry name" value="RING/U-box"/>
    <property type="match status" value="1"/>
</dbReference>
<dbReference type="Proteomes" id="UP000037923">
    <property type="component" value="Unassembled WGS sequence"/>
</dbReference>
<feature type="transmembrane region" description="Helical" evidence="3">
    <location>
        <begin position="239"/>
        <end position="257"/>
    </location>
</feature>
<name>A0A0N0DW36_LEPPY</name>
<sequence length="553" mass="60620">MHIAVPIFAVGPYSLAFVVGLLLYWNASLIISRCLTAFLATMIATRLDLAFHLLYACLHHVVASVFRLRVTWDLQDVLQHFQFHSQLYVIADVASISLLVGNTLQFWAAALITRIALSALASRTEIWMRWWESQSVVDHVLATVGCLVCVVGCALQWAYYVLLPQAEREEGGFASLLMWYTSTVYIVAVGVRAACNLTTALMRLCGYRLMQCLANKVDRVAARALEDSGLNPHSEVHQLYMAYLYAVVCAVTAWYYSPSSLPMWMQCFVLLRLYLIASASWKLQHYKQVLDRFPSVTADPSKACAICRDDFLPGEHVTCLPCGHTFHGACVRSWLVRAATCPTCRQPVADAAWRTGQPRRGAVRGVAVGRFTGSIQPLAPRLPAAAPHTRDTRNTPRTLPTTATAAGAAHSSSLPSSRLSSSTAHAFVVAHAPLPHLAELQRIEAERRALAQHRQDLLSQSSSPVTSPVAAPARSASEASIREVERGQVEENGVDPLLFTDTPLAPAESPAEERQSGDRFSAAPHRKRQRADAATAGGESATGEEASPRRRRE</sequence>
<accession>A0A0N0DW36</accession>
<dbReference type="InterPro" id="IPR001841">
    <property type="entry name" value="Znf_RING"/>
</dbReference>
<dbReference type="RefSeq" id="XP_015659701.1">
    <property type="nucleotide sequence ID" value="XM_015801081.1"/>
</dbReference>
<keyword evidence="3" id="KW-0812">Transmembrane</keyword>
<feature type="compositionally biased region" description="Low complexity" evidence="2">
    <location>
        <begin position="533"/>
        <end position="545"/>
    </location>
</feature>
<dbReference type="OrthoDB" id="272091at2759"/>
<evidence type="ECO:0000313" key="6">
    <source>
        <dbReference type="Proteomes" id="UP000037923"/>
    </source>
</evidence>
<feature type="transmembrane region" description="Helical" evidence="3">
    <location>
        <begin position="6"/>
        <end position="26"/>
    </location>
</feature>
<dbReference type="InterPro" id="IPR052804">
    <property type="entry name" value="UEC_component"/>
</dbReference>
<feature type="compositionally biased region" description="Low complexity" evidence="2">
    <location>
        <begin position="395"/>
        <end position="417"/>
    </location>
</feature>
<feature type="compositionally biased region" description="Low complexity" evidence="2">
    <location>
        <begin position="459"/>
        <end position="479"/>
    </location>
</feature>
<feature type="transmembrane region" description="Helical" evidence="3">
    <location>
        <begin position="136"/>
        <end position="159"/>
    </location>
</feature>
<dbReference type="GO" id="GO:0008270">
    <property type="term" value="F:zinc ion binding"/>
    <property type="evidence" value="ECO:0007669"/>
    <property type="project" value="UniProtKB-KW"/>
</dbReference>
<evidence type="ECO:0000256" key="2">
    <source>
        <dbReference type="SAM" id="MobiDB-lite"/>
    </source>
</evidence>
<dbReference type="SMART" id="SM00184">
    <property type="entry name" value="RING"/>
    <property type="match status" value="1"/>
</dbReference>
<feature type="compositionally biased region" description="Basic and acidic residues" evidence="2">
    <location>
        <begin position="480"/>
        <end position="489"/>
    </location>
</feature>
<organism evidence="5 6">
    <name type="scientific">Leptomonas pyrrhocoris</name>
    <name type="common">Firebug parasite</name>
    <dbReference type="NCBI Taxonomy" id="157538"/>
    <lineage>
        <taxon>Eukaryota</taxon>
        <taxon>Discoba</taxon>
        <taxon>Euglenozoa</taxon>
        <taxon>Kinetoplastea</taxon>
        <taxon>Metakinetoplastina</taxon>
        <taxon>Trypanosomatida</taxon>
        <taxon>Trypanosomatidae</taxon>
        <taxon>Leishmaniinae</taxon>
        <taxon>Leptomonas</taxon>
    </lineage>
</organism>
<dbReference type="EMBL" id="LGTL01000006">
    <property type="protein sequence ID" value="KPA81262.1"/>
    <property type="molecule type" value="Genomic_DNA"/>
</dbReference>
<dbReference type="VEuPathDB" id="TriTrypDB:LpyrH10_06_0450"/>
<dbReference type="RefSeq" id="XP_015659700.1">
    <property type="nucleotide sequence ID" value="XM_015801080.1"/>
</dbReference>
<feature type="transmembrane region" description="Helical" evidence="3">
    <location>
        <begin position="88"/>
        <end position="115"/>
    </location>
</feature>
<keyword evidence="1" id="KW-0862">Zinc</keyword>
<keyword evidence="6" id="KW-1185">Reference proteome</keyword>
<dbReference type="PANTHER" id="PTHR46359:SF2">
    <property type="entry name" value="GEO07743P1"/>
    <property type="match status" value="1"/>
</dbReference>
<feature type="transmembrane region" description="Helical" evidence="3">
    <location>
        <begin position="179"/>
        <end position="201"/>
    </location>
</feature>
<feature type="region of interest" description="Disordered" evidence="2">
    <location>
        <begin position="378"/>
        <end position="417"/>
    </location>
</feature>
<evidence type="ECO:0000256" key="1">
    <source>
        <dbReference type="PROSITE-ProRule" id="PRU00175"/>
    </source>
</evidence>
<dbReference type="EMBL" id="LGTL01000006">
    <property type="protein sequence ID" value="KPA81261.1"/>
    <property type="molecule type" value="Genomic_DNA"/>
</dbReference>
<dbReference type="OMA" id="SSRVEWQ"/>
<dbReference type="Gene3D" id="3.30.40.10">
    <property type="entry name" value="Zinc/RING finger domain, C3HC4 (zinc finger)"/>
    <property type="match status" value="1"/>
</dbReference>
<keyword evidence="3" id="KW-0472">Membrane</keyword>